<protein>
    <submittedName>
        <fullName evidence="1">Uncharacterized protein</fullName>
    </submittedName>
</protein>
<dbReference type="AlphaFoldDB" id="A0A0B7N725"/>
<proteinExistence type="predicted"/>
<dbReference type="EMBL" id="LN725377">
    <property type="protein sequence ID" value="CEP10819.1"/>
    <property type="molecule type" value="Genomic_DNA"/>
</dbReference>
<gene>
    <name evidence="1" type="primary">PARPA_04601.1 scaffold 14651</name>
</gene>
<accession>A0A0B7N725</accession>
<dbReference type="Proteomes" id="UP000054107">
    <property type="component" value="Unassembled WGS sequence"/>
</dbReference>
<name>A0A0B7N725_9FUNG</name>
<keyword evidence="2" id="KW-1185">Reference proteome</keyword>
<evidence type="ECO:0000313" key="2">
    <source>
        <dbReference type="Proteomes" id="UP000054107"/>
    </source>
</evidence>
<evidence type="ECO:0000313" key="1">
    <source>
        <dbReference type="EMBL" id="CEP10819.1"/>
    </source>
</evidence>
<sequence>MDWTILIRYFEKPLVDTRHNVGVKAGATLQDLFHLISVKLANMALSSLNMVLILYQVTVFNLFLNEISDISLRKSTDNFMARGRVVSRMLLLVSDAVQVQIRIIFADNSIDLGTTAAFGSLLAYVSLLNQSFRLVQNNSRSFLFITQ</sequence>
<organism evidence="1 2">
    <name type="scientific">Parasitella parasitica</name>
    <dbReference type="NCBI Taxonomy" id="35722"/>
    <lineage>
        <taxon>Eukaryota</taxon>
        <taxon>Fungi</taxon>
        <taxon>Fungi incertae sedis</taxon>
        <taxon>Mucoromycota</taxon>
        <taxon>Mucoromycotina</taxon>
        <taxon>Mucoromycetes</taxon>
        <taxon>Mucorales</taxon>
        <taxon>Mucorineae</taxon>
        <taxon>Mucoraceae</taxon>
        <taxon>Parasitella</taxon>
    </lineage>
</organism>
<reference evidence="1 2" key="1">
    <citation type="submission" date="2014-09" db="EMBL/GenBank/DDBJ databases">
        <authorList>
            <person name="Ellenberger Sabrina"/>
        </authorList>
    </citation>
    <scope>NUCLEOTIDE SEQUENCE [LARGE SCALE GENOMIC DNA]</scope>
    <source>
        <strain evidence="1 2">CBS 412.66</strain>
    </source>
</reference>